<reference evidence="2" key="1">
    <citation type="submission" date="2014-01" db="EMBL/GenBank/DDBJ databases">
        <title>The genome of the white-rot fungus Pycnoporus cinnabarinus: a basidiomycete model with a versatile arsenal for lignocellulosic biomass breakdown.</title>
        <authorList>
            <person name="Levasseur A."/>
            <person name="Lomascolo A."/>
            <person name="Ruiz-Duenas F.J."/>
            <person name="Uzan E."/>
            <person name="Piumi F."/>
            <person name="Kues U."/>
            <person name="Ram A.F.J."/>
            <person name="Murat C."/>
            <person name="Haon M."/>
            <person name="Benoit I."/>
            <person name="Arfi Y."/>
            <person name="Chevret D."/>
            <person name="Drula E."/>
            <person name="Kwon M.J."/>
            <person name="Gouret P."/>
            <person name="Lesage-Meessen L."/>
            <person name="Lombard V."/>
            <person name="Mariette J."/>
            <person name="Noirot C."/>
            <person name="Park J."/>
            <person name="Patyshakuliyeva A."/>
            <person name="Wieneger R.A.B."/>
            <person name="Wosten H.A.B."/>
            <person name="Martin F."/>
            <person name="Coutinho P.M."/>
            <person name="de Vries R."/>
            <person name="Martinez A.T."/>
            <person name="Klopp C."/>
            <person name="Pontarotti P."/>
            <person name="Henrissat B."/>
            <person name="Record E."/>
        </authorList>
    </citation>
    <scope>NUCLEOTIDE SEQUENCE [LARGE SCALE GENOMIC DNA]</scope>
    <source>
        <strain evidence="2">BRFM137</strain>
    </source>
</reference>
<dbReference type="OrthoDB" id="2570975at2759"/>
<proteinExistence type="predicted"/>
<accession>A0A060SIQ9</accession>
<evidence type="ECO:0000313" key="3">
    <source>
        <dbReference type="Proteomes" id="UP000029665"/>
    </source>
</evidence>
<protein>
    <submittedName>
        <fullName evidence="2">Uncharacterized protein</fullName>
    </submittedName>
</protein>
<dbReference type="HOGENOM" id="CLU_758691_0_0_1"/>
<comment type="caution">
    <text evidence="2">The sequence shown here is derived from an EMBL/GenBank/DDBJ whole genome shotgun (WGS) entry which is preliminary data.</text>
</comment>
<organism evidence="2 3">
    <name type="scientific">Pycnoporus cinnabarinus</name>
    <name type="common">Cinnabar-red polypore</name>
    <name type="synonym">Trametes cinnabarina</name>
    <dbReference type="NCBI Taxonomy" id="5643"/>
    <lineage>
        <taxon>Eukaryota</taxon>
        <taxon>Fungi</taxon>
        <taxon>Dikarya</taxon>
        <taxon>Basidiomycota</taxon>
        <taxon>Agaricomycotina</taxon>
        <taxon>Agaricomycetes</taxon>
        <taxon>Polyporales</taxon>
        <taxon>Polyporaceae</taxon>
        <taxon>Trametes</taxon>
    </lineage>
</organism>
<evidence type="ECO:0000256" key="1">
    <source>
        <dbReference type="SAM" id="MobiDB-lite"/>
    </source>
</evidence>
<sequence length="332" mass="37372">MAAYKPLAHKRSVWQKPTRPGRSARGLVLAAKLRARRPITIPQNFRIWPERTASTDVHVQTIAPLRPTPFPPYPEKPLIEPAFWRHLPAKLARPEMPDVKPENVALAQPGYEGLSPKHVRSGWSHTGYKWVPFDCTPLSLSHITLRDLRVLGMYRKLYVDPPKTGLREAYNLLVTDSGLANCATHIFGLKVIADPRPGGRRAHVLRLPMVPIAIPYPHMFFPVMRFVYTYRKSDFINLLLPCADFVLPPDSPLDPPKEVTIPRYAQALAESFDLRKLCQYAKNVHGAYRNMVALGVVEDRMWDALDYAWETILAAMDVSEKAAEAGSSGDAA</sequence>
<dbReference type="Proteomes" id="UP000029665">
    <property type="component" value="Unassembled WGS sequence"/>
</dbReference>
<dbReference type="EMBL" id="CCBP010000110">
    <property type="protein sequence ID" value="CDO72124.1"/>
    <property type="molecule type" value="Genomic_DNA"/>
</dbReference>
<dbReference type="OMA" id="HGAYRNM"/>
<feature type="region of interest" description="Disordered" evidence="1">
    <location>
        <begin position="1"/>
        <end position="21"/>
    </location>
</feature>
<keyword evidence="3" id="KW-1185">Reference proteome</keyword>
<name>A0A060SIQ9_PYCCI</name>
<evidence type="ECO:0000313" key="2">
    <source>
        <dbReference type="EMBL" id="CDO72124.1"/>
    </source>
</evidence>
<dbReference type="AlphaFoldDB" id="A0A060SIQ9"/>
<gene>
    <name evidence="2" type="ORF">BN946_scf184962.g67</name>
</gene>